<dbReference type="InterPro" id="IPR057589">
    <property type="entry name" value="GT_PLOD"/>
</dbReference>
<dbReference type="CDD" id="cd22997">
    <property type="entry name" value="GT_LH"/>
    <property type="match status" value="1"/>
</dbReference>
<protein>
    <submittedName>
        <fullName evidence="2">Lysyl hydroxylase/galactosyltransferase/glucosyltransferase</fullName>
    </submittedName>
</protein>
<reference evidence="2" key="1">
    <citation type="submission" date="2014-05" db="EMBL/GenBank/DDBJ databases">
        <title>The transcriptome of the halophilic microalga Tetraselmis sp. GSL018 isolated from the Great Salt Lake, Utah.</title>
        <authorList>
            <person name="Jinkerson R.E."/>
            <person name="D'Adamo S."/>
            <person name="Posewitz M.C."/>
        </authorList>
    </citation>
    <scope>NUCLEOTIDE SEQUENCE</scope>
    <source>
        <strain evidence="2">GSL018</strain>
    </source>
</reference>
<keyword evidence="2" id="KW-0808">Transferase</keyword>
<feature type="non-terminal residue" evidence="2">
    <location>
        <position position="217"/>
    </location>
</feature>
<organism evidence="2">
    <name type="scientific">Tetraselmis sp. GSL018</name>
    <dbReference type="NCBI Taxonomy" id="582737"/>
    <lineage>
        <taxon>Eukaryota</taxon>
        <taxon>Viridiplantae</taxon>
        <taxon>Chlorophyta</taxon>
        <taxon>core chlorophytes</taxon>
        <taxon>Chlorodendrophyceae</taxon>
        <taxon>Chlorodendrales</taxon>
        <taxon>Chlorodendraceae</taxon>
        <taxon>Tetraselmis</taxon>
    </lineage>
</organism>
<dbReference type="AlphaFoldDB" id="A0A061QQW4"/>
<dbReference type="GO" id="GO:0016757">
    <property type="term" value="F:glycosyltransferase activity"/>
    <property type="evidence" value="ECO:0007669"/>
    <property type="project" value="UniProtKB-KW"/>
</dbReference>
<dbReference type="Pfam" id="PF25342">
    <property type="entry name" value="GT_PLOD"/>
    <property type="match status" value="1"/>
</dbReference>
<evidence type="ECO:0000313" key="2">
    <source>
        <dbReference type="EMBL" id="JAC60834.1"/>
    </source>
</evidence>
<gene>
    <name evidence="2" type="primary">PLOD3</name>
    <name evidence="2" type="ORF">TSPGSL018_27888</name>
</gene>
<dbReference type="EMBL" id="GBEZ01026372">
    <property type="protein sequence ID" value="JAC60834.1"/>
    <property type="molecule type" value="Transcribed_RNA"/>
</dbReference>
<feature type="domain" description="PLOD1-3-like GT" evidence="1">
    <location>
        <begin position="10"/>
        <end position="194"/>
    </location>
</feature>
<proteinExistence type="predicted"/>
<name>A0A061QQW4_9CHLO</name>
<evidence type="ECO:0000259" key="1">
    <source>
        <dbReference type="Pfam" id="PF25342"/>
    </source>
</evidence>
<accession>A0A061QQW4</accession>
<sequence length="217" mass="24955">RIGERECLSIRSAIQQGIFLRILGLDNKSKYSKMANPKFRKVLAVHDFLQNFSRSNRSVLLFADASDVIYLGGNQEIFKSYVRYLNNTITQSVIFGAEKNFWPYFSLGRGALLPDAYRRLEQYPKFGNDPYPFANAGLWIGDVSSAANLVRNWLTFNDNDPNKDDQGALHKLILQQKFRETFSISIDTRSRLFLCCVKTNLNNIRLWKVPTKVGPYL</sequence>
<feature type="non-terminal residue" evidence="2">
    <location>
        <position position="1"/>
    </location>
</feature>
<keyword evidence="2" id="KW-0328">Glycosyltransferase</keyword>